<dbReference type="SMART" id="SM00409">
    <property type="entry name" value="IG"/>
    <property type="match status" value="3"/>
</dbReference>
<dbReference type="Proteomes" id="UP000694844">
    <property type="component" value="Chromosome 1"/>
</dbReference>
<feature type="chain" id="PRO_5044666284" evidence="8">
    <location>
        <begin position="23"/>
        <end position="515"/>
    </location>
</feature>
<dbReference type="Gene3D" id="2.60.40.10">
    <property type="entry name" value="Immunoglobulins"/>
    <property type="match status" value="3"/>
</dbReference>
<dbReference type="KEGG" id="cvn:111125102"/>
<reference evidence="11" key="2">
    <citation type="submission" date="2025-04" db="UniProtKB">
        <authorList>
            <consortium name="RefSeq"/>
        </authorList>
    </citation>
    <scope>IDENTIFICATION</scope>
    <source>
        <tissue evidence="11">Whole sample</tissue>
    </source>
</reference>
<evidence type="ECO:0000313" key="10">
    <source>
        <dbReference type="Proteomes" id="UP000694844"/>
    </source>
</evidence>
<organism evidence="10 11">
    <name type="scientific">Crassostrea virginica</name>
    <name type="common">Eastern oyster</name>
    <dbReference type="NCBI Taxonomy" id="6565"/>
    <lineage>
        <taxon>Eukaryota</taxon>
        <taxon>Metazoa</taxon>
        <taxon>Spiralia</taxon>
        <taxon>Lophotrochozoa</taxon>
        <taxon>Mollusca</taxon>
        <taxon>Bivalvia</taxon>
        <taxon>Autobranchia</taxon>
        <taxon>Pteriomorphia</taxon>
        <taxon>Ostreida</taxon>
        <taxon>Ostreoidea</taxon>
        <taxon>Ostreidae</taxon>
        <taxon>Crassostrea</taxon>
    </lineage>
</organism>
<dbReference type="PROSITE" id="PS50835">
    <property type="entry name" value="IG_LIKE"/>
    <property type="match status" value="3"/>
</dbReference>
<dbReference type="SMART" id="SM00408">
    <property type="entry name" value="IGc2"/>
    <property type="match status" value="2"/>
</dbReference>
<keyword evidence="5" id="KW-1015">Disulfide bond</keyword>
<dbReference type="PANTHER" id="PTHR23277">
    <property type="entry name" value="NECTIN-RELATED"/>
    <property type="match status" value="1"/>
</dbReference>
<feature type="signal peptide" evidence="8">
    <location>
        <begin position="1"/>
        <end position="22"/>
    </location>
</feature>
<sequence>MNNRLSVMIYLFFYVFEKGTNAMTVTSPTEINASLGSGSTIILNCSFEKETGERVNQLSWRKKNETGNEYRKIVSYYQSYAVYLDLEMKKRSNSISFDDSSPSVILNISEVQCKDDGQYRCIVEYINSNGIGMETLTETSVYIQVMAEIPEFSIQPANTTLEEYSAVNLSCSANVGRPGGMVTIWKRSISSDERIQLGSSSSLVTDNGNCSVYAQLLITYNLSRSDHGFIFGCTSKNRHTKNPAPSNEVGPRTILYGPSNISFEMRPNQTHYYVKDVIQLTCISDGNPRPTFRWKFNSTDIMEHRKYTFLSGNATVKFTIQYLNESGNYRCYVENYVNEKYMIKNYSITITVKEQNIILKPIATESCFRDACSFIEKCYENENTAVCSKDIWRIISLIFITLSLILGMATVSLCVLLKIQKRRKDYIKDGFNMGDGEGRNYETLGSRETHTYPSASQAVTVGLEERNYESLGNGMTDTYSSIDERALRDGEGAHYESLGSGETHTYSSIQPTVSI</sequence>
<dbReference type="InterPro" id="IPR007110">
    <property type="entry name" value="Ig-like_dom"/>
</dbReference>
<protein>
    <submittedName>
        <fullName evidence="11 12">Peroxidasin homolog isoform X1</fullName>
    </submittedName>
</protein>
<dbReference type="OrthoDB" id="6158624at2759"/>
<dbReference type="PANTHER" id="PTHR23277:SF108">
    <property type="entry name" value="FASCICLIN-3"/>
    <property type="match status" value="1"/>
</dbReference>
<evidence type="ECO:0000256" key="1">
    <source>
        <dbReference type="ARBA" id="ARBA00004370"/>
    </source>
</evidence>
<dbReference type="Pfam" id="PF13927">
    <property type="entry name" value="Ig_3"/>
    <property type="match status" value="1"/>
</dbReference>
<gene>
    <name evidence="11 12" type="primary">LOC111125102</name>
</gene>
<proteinExistence type="predicted"/>
<dbReference type="GeneID" id="111125102"/>
<evidence type="ECO:0000259" key="9">
    <source>
        <dbReference type="PROSITE" id="PS50835"/>
    </source>
</evidence>
<feature type="domain" description="Ig-like" evidence="9">
    <location>
        <begin position="251"/>
        <end position="349"/>
    </location>
</feature>
<evidence type="ECO:0000256" key="4">
    <source>
        <dbReference type="ARBA" id="ARBA00023136"/>
    </source>
</evidence>
<accession>A0A8B8DBH8</accession>
<evidence type="ECO:0000313" key="11">
    <source>
        <dbReference type="RefSeq" id="XP_022324286.1"/>
    </source>
</evidence>
<dbReference type="Pfam" id="PF07686">
    <property type="entry name" value="V-set"/>
    <property type="match status" value="1"/>
</dbReference>
<feature type="domain" description="Ig-like" evidence="9">
    <location>
        <begin position="150"/>
        <end position="250"/>
    </location>
</feature>
<name>A0A8B8DBH8_CRAVI</name>
<evidence type="ECO:0000313" key="12">
    <source>
        <dbReference type="RefSeq" id="XP_022324294.1"/>
    </source>
</evidence>
<dbReference type="GO" id="GO:0016020">
    <property type="term" value="C:membrane"/>
    <property type="evidence" value="ECO:0007669"/>
    <property type="project" value="UniProtKB-SubCell"/>
</dbReference>
<evidence type="ECO:0000256" key="3">
    <source>
        <dbReference type="ARBA" id="ARBA00022737"/>
    </source>
</evidence>
<dbReference type="InterPro" id="IPR003598">
    <property type="entry name" value="Ig_sub2"/>
</dbReference>
<evidence type="ECO:0000256" key="5">
    <source>
        <dbReference type="ARBA" id="ARBA00023157"/>
    </source>
</evidence>
<dbReference type="GO" id="GO:0005912">
    <property type="term" value="C:adherens junction"/>
    <property type="evidence" value="ECO:0007669"/>
    <property type="project" value="TreeGrafter"/>
</dbReference>
<keyword evidence="6" id="KW-0325">Glycoprotein</keyword>
<dbReference type="InterPro" id="IPR003599">
    <property type="entry name" value="Ig_sub"/>
</dbReference>
<keyword evidence="10" id="KW-1185">Reference proteome</keyword>
<evidence type="ECO:0000256" key="2">
    <source>
        <dbReference type="ARBA" id="ARBA00022729"/>
    </source>
</evidence>
<dbReference type="InterPro" id="IPR051427">
    <property type="entry name" value="Nectin/Nectin-like"/>
</dbReference>
<keyword evidence="7" id="KW-0812">Transmembrane</keyword>
<evidence type="ECO:0000256" key="6">
    <source>
        <dbReference type="ARBA" id="ARBA00023180"/>
    </source>
</evidence>
<evidence type="ECO:0000256" key="7">
    <source>
        <dbReference type="SAM" id="Phobius"/>
    </source>
</evidence>
<dbReference type="GO" id="GO:0007157">
    <property type="term" value="P:heterophilic cell-cell adhesion via plasma membrane cell adhesion molecules"/>
    <property type="evidence" value="ECO:0007669"/>
    <property type="project" value="TreeGrafter"/>
</dbReference>
<feature type="domain" description="Ig-like" evidence="9">
    <location>
        <begin position="28"/>
        <end position="137"/>
    </location>
</feature>
<dbReference type="RefSeq" id="XP_022324286.1">
    <property type="nucleotide sequence ID" value="XM_022468578.1"/>
</dbReference>
<dbReference type="InterPro" id="IPR036179">
    <property type="entry name" value="Ig-like_dom_sf"/>
</dbReference>
<dbReference type="InterPro" id="IPR013106">
    <property type="entry name" value="Ig_V-set"/>
</dbReference>
<keyword evidence="2 8" id="KW-0732">Signal</keyword>
<dbReference type="CDD" id="cd00096">
    <property type="entry name" value="Ig"/>
    <property type="match status" value="1"/>
</dbReference>
<dbReference type="InterPro" id="IPR013783">
    <property type="entry name" value="Ig-like_fold"/>
</dbReference>
<dbReference type="SUPFAM" id="SSF48726">
    <property type="entry name" value="Immunoglobulin"/>
    <property type="match status" value="3"/>
</dbReference>
<dbReference type="RefSeq" id="XP_022324294.1">
    <property type="nucleotide sequence ID" value="XM_022468586.1"/>
</dbReference>
<comment type="subcellular location">
    <subcellularLocation>
        <location evidence="1">Membrane</location>
    </subcellularLocation>
</comment>
<dbReference type="GO" id="GO:0007156">
    <property type="term" value="P:homophilic cell adhesion via plasma membrane adhesion molecules"/>
    <property type="evidence" value="ECO:0007669"/>
    <property type="project" value="TreeGrafter"/>
</dbReference>
<evidence type="ECO:0000256" key="8">
    <source>
        <dbReference type="SAM" id="SignalP"/>
    </source>
</evidence>
<keyword evidence="7" id="KW-1133">Transmembrane helix</keyword>
<keyword evidence="3" id="KW-0677">Repeat</keyword>
<dbReference type="AlphaFoldDB" id="A0A8B8DBH8"/>
<keyword evidence="4 7" id="KW-0472">Membrane</keyword>
<feature type="transmembrane region" description="Helical" evidence="7">
    <location>
        <begin position="391"/>
        <end position="417"/>
    </location>
</feature>
<reference evidence="10" key="1">
    <citation type="submission" date="2024-06" db="UniProtKB">
        <authorList>
            <consortium name="RefSeq"/>
        </authorList>
    </citation>
    <scope>NUCLEOTIDE SEQUENCE [LARGE SCALE GENOMIC DNA]</scope>
    <source>
        <tissue evidence="12">Whole sample</tissue>
    </source>
</reference>